<evidence type="ECO:0000313" key="3">
    <source>
        <dbReference type="Proteomes" id="UP000799757"/>
    </source>
</evidence>
<proteinExistence type="predicted"/>
<dbReference type="AlphaFoldDB" id="A0A6A6WXE9"/>
<accession>A0A6A6WXE9</accession>
<dbReference type="OrthoDB" id="10471616at2759"/>
<reference evidence="2" key="1">
    <citation type="journal article" date="2020" name="Stud. Mycol.">
        <title>101 Dothideomycetes genomes: a test case for predicting lifestyles and emergence of pathogens.</title>
        <authorList>
            <person name="Haridas S."/>
            <person name="Albert R."/>
            <person name="Binder M."/>
            <person name="Bloem J."/>
            <person name="Labutti K."/>
            <person name="Salamov A."/>
            <person name="Andreopoulos B."/>
            <person name="Baker S."/>
            <person name="Barry K."/>
            <person name="Bills G."/>
            <person name="Bluhm B."/>
            <person name="Cannon C."/>
            <person name="Castanera R."/>
            <person name="Culley D."/>
            <person name="Daum C."/>
            <person name="Ezra D."/>
            <person name="Gonzalez J."/>
            <person name="Henrissat B."/>
            <person name="Kuo A."/>
            <person name="Liang C."/>
            <person name="Lipzen A."/>
            <person name="Lutzoni F."/>
            <person name="Magnuson J."/>
            <person name="Mondo S."/>
            <person name="Nolan M."/>
            <person name="Ohm R."/>
            <person name="Pangilinan J."/>
            <person name="Park H.-J."/>
            <person name="Ramirez L."/>
            <person name="Alfaro M."/>
            <person name="Sun H."/>
            <person name="Tritt A."/>
            <person name="Yoshinaga Y."/>
            <person name="Zwiers L.-H."/>
            <person name="Turgeon B."/>
            <person name="Goodwin S."/>
            <person name="Spatafora J."/>
            <person name="Crous P."/>
            <person name="Grigoriev I."/>
        </authorList>
    </citation>
    <scope>NUCLEOTIDE SEQUENCE</scope>
    <source>
        <strain evidence="2">CBS 109.77</strain>
    </source>
</reference>
<dbReference type="Proteomes" id="UP000799757">
    <property type="component" value="Unassembled WGS sequence"/>
</dbReference>
<protein>
    <submittedName>
        <fullName evidence="2">Uncharacterized protein</fullName>
    </submittedName>
</protein>
<keyword evidence="1" id="KW-0732">Signal</keyword>
<evidence type="ECO:0000256" key="1">
    <source>
        <dbReference type="SAM" id="SignalP"/>
    </source>
</evidence>
<dbReference type="EMBL" id="MU002187">
    <property type="protein sequence ID" value="KAF2788779.1"/>
    <property type="molecule type" value="Genomic_DNA"/>
</dbReference>
<organism evidence="2 3">
    <name type="scientific">Melanomma pulvis-pyrius CBS 109.77</name>
    <dbReference type="NCBI Taxonomy" id="1314802"/>
    <lineage>
        <taxon>Eukaryota</taxon>
        <taxon>Fungi</taxon>
        <taxon>Dikarya</taxon>
        <taxon>Ascomycota</taxon>
        <taxon>Pezizomycotina</taxon>
        <taxon>Dothideomycetes</taxon>
        <taxon>Pleosporomycetidae</taxon>
        <taxon>Pleosporales</taxon>
        <taxon>Melanommataceae</taxon>
        <taxon>Melanomma</taxon>
    </lineage>
</organism>
<sequence length="163" mass="17837">MHFSAAVLVCALALLPTLHALPTSPNPSLIISLNTQEDTPGFCWMTMYKEAAFQGPPLRIAFQENGCYDLSISHKNFPDDYRTGVKSMDIEAKCVCRVAYSTMTEKRMETNEREVEQAAAGEMGGVGATDCGEDAEYMDWAIGRKELRGRLAILSCNGPPSHG</sequence>
<evidence type="ECO:0000313" key="2">
    <source>
        <dbReference type="EMBL" id="KAF2788779.1"/>
    </source>
</evidence>
<name>A0A6A6WXE9_9PLEO</name>
<feature type="chain" id="PRO_5025690687" evidence="1">
    <location>
        <begin position="21"/>
        <end position="163"/>
    </location>
</feature>
<gene>
    <name evidence="2" type="ORF">K505DRAFT_341798</name>
</gene>
<keyword evidence="3" id="KW-1185">Reference proteome</keyword>
<feature type="signal peptide" evidence="1">
    <location>
        <begin position="1"/>
        <end position="20"/>
    </location>
</feature>